<dbReference type="AlphaFoldDB" id="A0A7M2WRI2"/>
<dbReference type="RefSeq" id="WP_206290997.1">
    <property type="nucleotide sequence ID" value="NZ_CP063458.1"/>
</dbReference>
<gene>
    <name evidence="1" type="ORF">IPV69_17410</name>
</gene>
<dbReference type="KEGG" id="hbs:IPV69_17410"/>
<protein>
    <submittedName>
        <fullName evidence="1">Uncharacterized protein</fullName>
    </submittedName>
</protein>
<proteinExistence type="predicted"/>
<sequence>MKLVAVRELLKGQADCRSLLIARHEQFARSLTEKLMTGHQSSPTAR</sequence>
<organism evidence="1 2">
    <name type="scientific">Humisphaera borealis</name>
    <dbReference type="NCBI Taxonomy" id="2807512"/>
    <lineage>
        <taxon>Bacteria</taxon>
        <taxon>Pseudomonadati</taxon>
        <taxon>Planctomycetota</taxon>
        <taxon>Phycisphaerae</taxon>
        <taxon>Tepidisphaerales</taxon>
        <taxon>Tepidisphaeraceae</taxon>
        <taxon>Humisphaera</taxon>
    </lineage>
</organism>
<reference evidence="1 2" key="1">
    <citation type="submission" date="2020-10" db="EMBL/GenBank/DDBJ databases">
        <title>Wide distribution of Phycisphaera-like planctomycetes from WD2101 soil group in peatlands and genome analysis of the first cultivated representative.</title>
        <authorList>
            <person name="Dedysh S.N."/>
            <person name="Beletsky A.V."/>
            <person name="Ivanova A."/>
            <person name="Kulichevskaya I.S."/>
            <person name="Suzina N.E."/>
            <person name="Philippov D.A."/>
            <person name="Rakitin A.L."/>
            <person name="Mardanov A.V."/>
            <person name="Ravin N.V."/>
        </authorList>
    </citation>
    <scope>NUCLEOTIDE SEQUENCE [LARGE SCALE GENOMIC DNA]</scope>
    <source>
        <strain evidence="1 2">M1803</strain>
    </source>
</reference>
<keyword evidence="2" id="KW-1185">Reference proteome</keyword>
<accession>A0A7M2WRI2</accession>
<evidence type="ECO:0000313" key="2">
    <source>
        <dbReference type="Proteomes" id="UP000593765"/>
    </source>
</evidence>
<dbReference type="EMBL" id="CP063458">
    <property type="protein sequence ID" value="QOV88033.1"/>
    <property type="molecule type" value="Genomic_DNA"/>
</dbReference>
<name>A0A7M2WRI2_9BACT</name>
<evidence type="ECO:0000313" key="1">
    <source>
        <dbReference type="EMBL" id="QOV88033.1"/>
    </source>
</evidence>
<dbReference type="Proteomes" id="UP000593765">
    <property type="component" value="Chromosome"/>
</dbReference>